<reference evidence="1 2" key="1">
    <citation type="journal article" date="2015" name="Genome Biol.">
        <title>Comparative genomics of Steinernema reveals deeply conserved gene regulatory networks.</title>
        <authorList>
            <person name="Dillman A.R."/>
            <person name="Macchietto M."/>
            <person name="Porter C.F."/>
            <person name="Rogers A."/>
            <person name="Williams B."/>
            <person name="Antoshechkin I."/>
            <person name="Lee M.M."/>
            <person name="Goodwin Z."/>
            <person name="Lu X."/>
            <person name="Lewis E.E."/>
            <person name="Goodrich-Blair H."/>
            <person name="Stock S.P."/>
            <person name="Adams B.J."/>
            <person name="Sternberg P.W."/>
            <person name="Mortazavi A."/>
        </authorList>
    </citation>
    <scope>NUCLEOTIDE SEQUENCE [LARGE SCALE GENOMIC DNA]</scope>
    <source>
        <strain evidence="1 2">ALL</strain>
    </source>
</reference>
<sequence>MVQVWKRTNEGLQKGVERNDSRYDEDLNDALEGIKYMKDLVRGTADIAPVVAKPQTVIEYSHCGKLALSHLTEIGWVENEDFYLFSAYYDRRMNSLFPANHIVQVLGMHYRTFNKTLFCTLQSPYTSIVVRAGVREIWQRAWDPRDHFYIPYLISCPVPRRLREEKDLIVAVSTDQCLSKSTTALIVHFYPRESQNPTGKVAVCVKGLDFLDNEQS</sequence>
<dbReference type="EMBL" id="AZBU02000008">
    <property type="protein sequence ID" value="TKR68570.1"/>
    <property type="molecule type" value="Genomic_DNA"/>
</dbReference>
<organism evidence="1 2">
    <name type="scientific">Steinernema carpocapsae</name>
    <name type="common">Entomopathogenic nematode</name>
    <dbReference type="NCBI Taxonomy" id="34508"/>
    <lineage>
        <taxon>Eukaryota</taxon>
        <taxon>Metazoa</taxon>
        <taxon>Ecdysozoa</taxon>
        <taxon>Nematoda</taxon>
        <taxon>Chromadorea</taxon>
        <taxon>Rhabditida</taxon>
        <taxon>Tylenchina</taxon>
        <taxon>Panagrolaimomorpha</taxon>
        <taxon>Strongyloidoidea</taxon>
        <taxon>Steinernematidae</taxon>
        <taxon>Steinernema</taxon>
    </lineage>
</organism>
<name>A0A4U5MGZ7_STECR</name>
<reference evidence="1 2" key="2">
    <citation type="journal article" date="2019" name="G3 (Bethesda)">
        <title>Hybrid Assembly of the Genome of the Entomopathogenic Nematode Steinernema carpocapsae Identifies the X-Chromosome.</title>
        <authorList>
            <person name="Serra L."/>
            <person name="Macchietto M."/>
            <person name="Macias-Munoz A."/>
            <person name="McGill C.J."/>
            <person name="Rodriguez I.M."/>
            <person name="Rodriguez B."/>
            <person name="Murad R."/>
            <person name="Mortazavi A."/>
        </authorList>
    </citation>
    <scope>NUCLEOTIDE SEQUENCE [LARGE SCALE GENOMIC DNA]</scope>
    <source>
        <strain evidence="1 2">ALL</strain>
    </source>
</reference>
<keyword evidence="2" id="KW-1185">Reference proteome</keyword>
<dbReference type="AlphaFoldDB" id="A0A4U5MGZ7"/>
<proteinExistence type="predicted"/>
<dbReference type="Proteomes" id="UP000298663">
    <property type="component" value="Unassembled WGS sequence"/>
</dbReference>
<evidence type="ECO:0000313" key="1">
    <source>
        <dbReference type="EMBL" id="TKR68570.1"/>
    </source>
</evidence>
<comment type="caution">
    <text evidence="1">The sequence shown here is derived from an EMBL/GenBank/DDBJ whole genome shotgun (WGS) entry which is preliminary data.</text>
</comment>
<evidence type="ECO:0000313" key="2">
    <source>
        <dbReference type="Proteomes" id="UP000298663"/>
    </source>
</evidence>
<accession>A0A4U5MGZ7</accession>
<dbReference type="OrthoDB" id="2017643at2759"/>
<gene>
    <name evidence="1" type="ORF">L596_024534</name>
</gene>
<protein>
    <submittedName>
        <fullName evidence="1">Uncharacterized protein</fullName>
    </submittedName>
</protein>